<comment type="caution">
    <text evidence="1">The sequence shown here is derived from an EMBL/GenBank/DDBJ whole genome shotgun (WGS) entry which is preliminary data.</text>
</comment>
<dbReference type="Gene3D" id="1.10.1220.10">
    <property type="entry name" value="Met repressor-like"/>
    <property type="match status" value="1"/>
</dbReference>
<proteinExistence type="predicted"/>
<evidence type="ECO:0000313" key="1">
    <source>
        <dbReference type="EMBL" id="GAI74118.1"/>
    </source>
</evidence>
<dbReference type="GO" id="GO:0006355">
    <property type="term" value="P:regulation of DNA-templated transcription"/>
    <property type="evidence" value="ECO:0007669"/>
    <property type="project" value="InterPro"/>
</dbReference>
<dbReference type="EMBL" id="BARW01011542">
    <property type="protein sequence ID" value="GAI74118.1"/>
    <property type="molecule type" value="Genomic_DNA"/>
</dbReference>
<dbReference type="InterPro" id="IPR013321">
    <property type="entry name" value="Arc_rbn_hlx_hlx"/>
</dbReference>
<gene>
    <name evidence="1" type="ORF">S12H4_22207</name>
</gene>
<dbReference type="Gene3D" id="1.10.1220.170">
    <property type="match status" value="1"/>
</dbReference>
<sequence length="87" mass="9865">TEVKNMATSTIRIPEDKKNILKAISSLENKKMNDIIVELIDEYVERHKETLELLSIPGLHESLIKSSKEFKEGKGVAIEDAKKELES</sequence>
<reference evidence="1" key="1">
    <citation type="journal article" date="2014" name="Front. Microbiol.">
        <title>High frequency of phylogenetically diverse reductive dehalogenase-homologous genes in deep subseafloor sedimentary metagenomes.</title>
        <authorList>
            <person name="Kawai M."/>
            <person name="Futagami T."/>
            <person name="Toyoda A."/>
            <person name="Takaki Y."/>
            <person name="Nishi S."/>
            <person name="Hori S."/>
            <person name="Arai W."/>
            <person name="Tsubouchi T."/>
            <person name="Morono Y."/>
            <person name="Uchiyama I."/>
            <person name="Ito T."/>
            <person name="Fujiyama A."/>
            <person name="Inagaki F."/>
            <person name="Takami H."/>
        </authorList>
    </citation>
    <scope>NUCLEOTIDE SEQUENCE</scope>
    <source>
        <strain evidence="1">Expedition CK06-06</strain>
    </source>
</reference>
<name>X1R0S0_9ZZZZ</name>
<accession>X1R0S0</accession>
<evidence type="ECO:0008006" key="2">
    <source>
        <dbReference type="Google" id="ProtNLM"/>
    </source>
</evidence>
<feature type="non-terminal residue" evidence="1">
    <location>
        <position position="1"/>
    </location>
</feature>
<dbReference type="SUPFAM" id="SSF47598">
    <property type="entry name" value="Ribbon-helix-helix"/>
    <property type="match status" value="1"/>
</dbReference>
<dbReference type="AlphaFoldDB" id="X1R0S0"/>
<dbReference type="InterPro" id="IPR010985">
    <property type="entry name" value="Ribbon_hlx_hlx"/>
</dbReference>
<protein>
    <recommendedName>
        <fullName evidence="2">Ribbon-helix-helix protein CopG domain-containing protein</fullName>
    </recommendedName>
</protein>
<organism evidence="1">
    <name type="scientific">marine sediment metagenome</name>
    <dbReference type="NCBI Taxonomy" id="412755"/>
    <lineage>
        <taxon>unclassified sequences</taxon>
        <taxon>metagenomes</taxon>
        <taxon>ecological metagenomes</taxon>
    </lineage>
</organism>